<evidence type="ECO:0000313" key="3">
    <source>
        <dbReference type="Proteomes" id="UP001209878"/>
    </source>
</evidence>
<dbReference type="Proteomes" id="UP001209878">
    <property type="component" value="Unassembled WGS sequence"/>
</dbReference>
<accession>A0AAD9NX24</accession>
<comment type="caution">
    <text evidence="2">The sequence shown here is derived from an EMBL/GenBank/DDBJ whole genome shotgun (WGS) entry which is preliminary data.</text>
</comment>
<keyword evidence="3" id="KW-1185">Reference proteome</keyword>
<dbReference type="PANTHER" id="PTHR11614">
    <property type="entry name" value="PHOSPHOLIPASE-RELATED"/>
    <property type="match status" value="1"/>
</dbReference>
<evidence type="ECO:0000313" key="2">
    <source>
        <dbReference type="EMBL" id="KAK2184033.1"/>
    </source>
</evidence>
<dbReference type="Pfam" id="PF12146">
    <property type="entry name" value="Hydrolase_4"/>
    <property type="match status" value="1"/>
</dbReference>
<gene>
    <name evidence="2" type="ORF">NP493_284g02033</name>
</gene>
<evidence type="ECO:0000259" key="1">
    <source>
        <dbReference type="Pfam" id="PF12146"/>
    </source>
</evidence>
<sequence length="293" mass="32787">MADDKTCEDDSAAYIVNADKQKLYCYTWKPQLEEGQNPKALVFISHGLAEHCGWHATYAEKLAEEGMLVFGHDHVGHGRSEGEPVYIDDIQVYIRDVRQHITEVTADYPDIPLFIVGYSMGGTVALMLGFQEPKLFRGMVMLAPAIMPDANLVPAWKLFFGRMVSYIIPRLPVSKLDPNAMSTDPAVVERYIADPLVWHGYMKGRPTLLLLDAMTHIMSHLADITWPIFFLQGDIDPLCALAGPQAVMDKASSTDKTLKVMKGAYHLVHWEPNGEGTQAVKDIVDWVKERCTP</sequence>
<name>A0AAD9NX24_RIDPI</name>
<dbReference type="FunFam" id="3.40.50.1820:FF:000117">
    <property type="entry name" value="Monoglyceride lipase, putative"/>
    <property type="match status" value="1"/>
</dbReference>
<proteinExistence type="predicted"/>
<organism evidence="2 3">
    <name type="scientific">Ridgeia piscesae</name>
    <name type="common">Tubeworm</name>
    <dbReference type="NCBI Taxonomy" id="27915"/>
    <lineage>
        <taxon>Eukaryota</taxon>
        <taxon>Metazoa</taxon>
        <taxon>Spiralia</taxon>
        <taxon>Lophotrochozoa</taxon>
        <taxon>Annelida</taxon>
        <taxon>Polychaeta</taxon>
        <taxon>Sedentaria</taxon>
        <taxon>Canalipalpata</taxon>
        <taxon>Sabellida</taxon>
        <taxon>Siboglinidae</taxon>
        <taxon>Ridgeia</taxon>
    </lineage>
</organism>
<dbReference type="SUPFAM" id="SSF53474">
    <property type="entry name" value="alpha/beta-Hydrolases"/>
    <property type="match status" value="1"/>
</dbReference>
<protein>
    <recommendedName>
        <fullName evidence="1">Serine aminopeptidase S33 domain-containing protein</fullName>
    </recommendedName>
</protein>
<dbReference type="AlphaFoldDB" id="A0AAD9NX24"/>
<dbReference type="Gene3D" id="3.40.50.1820">
    <property type="entry name" value="alpha/beta hydrolase"/>
    <property type="match status" value="1"/>
</dbReference>
<dbReference type="InterPro" id="IPR022742">
    <property type="entry name" value="Hydrolase_4"/>
</dbReference>
<dbReference type="InterPro" id="IPR029058">
    <property type="entry name" value="AB_hydrolase_fold"/>
</dbReference>
<dbReference type="InterPro" id="IPR051044">
    <property type="entry name" value="MAG_DAG_Lipase"/>
</dbReference>
<feature type="domain" description="Serine aminopeptidase S33" evidence="1">
    <location>
        <begin position="36"/>
        <end position="273"/>
    </location>
</feature>
<reference evidence="2" key="1">
    <citation type="journal article" date="2023" name="Mol. Biol. Evol.">
        <title>Third-Generation Sequencing Reveals the Adaptive Role of the Epigenome in Three Deep-Sea Polychaetes.</title>
        <authorList>
            <person name="Perez M."/>
            <person name="Aroh O."/>
            <person name="Sun Y."/>
            <person name="Lan Y."/>
            <person name="Juniper S.K."/>
            <person name="Young C.R."/>
            <person name="Angers B."/>
            <person name="Qian P.Y."/>
        </authorList>
    </citation>
    <scope>NUCLEOTIDE SEQUENCE</scope>
    <source>
        <strain evidence="2">R07B-5</strain>
    </source>
</reference>
<dbReference type="EMBL" id="JAODUO010000285">
    <property type="protein sequence ID" value="KAK2184033.1"/>
    <property type="molecule type" value="Genomic_DNA"/>
</dbReference>